<name>A0A2U1M287_ARTAN</name>
<dbReference type="Proteomes" id="UP000245207">
    <property type="component" value="Unassembled WGS sequence"/>
</dbReference>
<protein>
    <submittedName>
        <fullName evidence="1">Zinc knuckle CX2CX4HX4C</fullName>
    </submittedName>
</protein>
<evidence type="ECO:0000313" key="2">
    <source>
        <dbReference type="Proteomes" id="UP000245207"/>
    </source>
</evidence>
<dbReference type="EMBL" id="PKPP01006774">
    <property type="protein sequence ID" value="PWA55372.1"/>
    <property type="molecule type" value="Genomic_DNA"/>
</dbReference>
<keyword evidence="2" id="KW-1185">Reference proteome</keyword>
<gene>
    <name evidence="1" type="ORF">CTI12_AA428360</name>
</gene>
<dbReference type="AlphaFoldDB" id="A0A2U1M287"/>
<accession>A0A2U1M287</accession>
<evidence type="ECO:0000313" key="1">
    <source>
        <dbReference type="EMBL" id="PWA55372.1"/>
    </source>
</evidence>
<organism evidence="1 2">
    <name type="scientific">Artemisia annua</name>
    <name type="common">Sweet wormwood</name>
    <dbReference type="NCBI Taxonomy" id="35608"/>
    <lineage>
        <taxon>Eukaryota</taxon>
        <taxon>Viridiplantae</taxon>
        <taxon>Streptophyta</taxon>
        <taxon>Embryophyta</taxon>
        <taxon>Tracheophyta</taxon>
        <taxon>Spermatophyta</taxon>
        <taxon>Magnoliopsida</taxon>
        <taxon>eudicotyledons</taxon>
        <taxon>Gunneridae</taxon>
        <taxon>Pentapetalae</taxon>
        <taxon>asterids</taxon>
        <taxon>campanulids</taxon>
        <taxon>Asterales</taxon>
        <taxon>Asteraceae</taxon>
        <taxon>Asteroideae</taxon>
        <taxon>Anthemideae</taxon>
        <taxon>Artemisiinae</taxon>
        <taxon>Artemisia</taxon>
    </lineage>
</organism>
<sequence>MMLDSCTVTTCIQSWGRMDYVWALIDIKVDRALRDTMVILVRGLVEMDLHCILLRWNMSGIHCDCGTCLVIDHEDILCPERVIIELKRQVGTSHDRFQTRQRKAFRGSFASDQEAKVDRNHPKK</sequence>
<comment type="caution">
    <text evidence="1">The sequence shown here is derived from an EMBL/GenBank/DDBJ whole genome shotgun (WGS) entry which is preliminary data.</text>
</comment>
<proteinExistence type="predicted"/>
<reference evidence="1 2" key="1">
    <citation type="journal article" date="2018" name="Mol. Plant">
        <title>The genome of Artemisia annua provides insight into the evolution of Asteraceae family and artemisinin biosynthesis.</title>
        <authorList>
            <person name="Shen Q."/>
            <person name="Zhang L."/>
            <person name="Liao Z."/>
            <person name="Wang S."/>
            <person name="Yan T."/>
            <person name="Shi P."/>
            <person name="Liu M."/>
            <person name="Fu X."/>
            <person name="Pan Q."/>
            <person name="Wang Y."/>
            <person name="Lv Z."/>
            <person name="Lu X."/>
            <person name="Zhang F."/>
            <person name="Jiang W."/>
            <person name="Ma Y."/>
            <person name="Chen M."/>
            <person name="Hao X."/>
            <person name="Li L."/>
            <person name="Tang Y."/>
            <person name="Lv G."/>
            <person name="Zhou Y."/>
            <person name="Sun X."/>
            <person name="Brodelius P.E."/>
            <person name="Rose J.K.C."/>
            <person name="Tang K."/>
        </authorList>
    </citation>
    <scope>NUCLEOTIDE SEQUENCE [LARGE SCALE GENOMIC DNA]</scope>
    <source>
        <strain evidence="2">cv. Huhao1</strain>
        <tissue evidence="1">Leaf</tissue>
    </source>
</reference>